<comment type="caution">
    <text evidence="2">The sequence shown here is derived from an EMBL/GenBank/DDBJ whole genome shotgun (WGS) entry which is preliminary data.</text>
</comment>
<evidence type="ECO:0000313" key="3">
    <source>
        <dbReference type="EMBL" id="TMP87242.1"/>
    </source>
</evidence>
<reference evidence="2 4" key="1">
    <citation type="journal article" date="2015" name="BMC Genomics">
        <title>Genome mining reveals unlocked bioactive potential of marine Gram-negative bacteria.</title>
        <authorList>
            <person name="Machado H."/>
            <person name="Sonnenschein E.C."/>
            <person name="Melchiorsen J."/>
            <person name="Gram L."/>
        </authorList>
    </citation>
    <scope>NUCLEOTIDE SEQUENCE [LARGE SCALE GENOMIC DNA]</scope>
    <source>
        <strain evidence="2 4">S3137</strain>
    </source>
</reference>
<dbReference type="eggNOG" id="ENOG5030NEU">
    <property type="taxonomic scope" value="Bacteria"/>
</dbReference>
<dbReference type="GeneID" id="58229146"/>
<dbReference type="PATRIC" id="fig|151081.8.peg.2152"/>
<sequence length="191" mass="22251">MWFWIKHLSLAFILILAAAYFLLGDGPVFQVREDSNPAAKGLSQFYANIKNTVRNATEREKYVIELGEPKDDITRMLEQRVGVVQPTDIRWQGQVKSRRFAAGATLRKVMSDFAKEEGIAFYWYLNKDYVVKHPFRVDDTFVSTLYQVGKAIDSDFEYEVQTFYCHRERAAVITERPSPYIRENCKKMSRA</sequence>
<dbReference type="Proteomes" id="UP000305874">
    <property type="component" value="Unassembled WGS sequence"/>
</dbReference>
<dbReference type="STRING" id="151081.TW72_11655"/>
<gene>
    <name evidence="3" type="ORF">CWC05_09100</name>
    <name evidence="2" type="ORF">TW72_11655</name>
</gene>
<evidence type="ECO:0000313" key="5">
    <source>
        <dbReference type="Proteomes" id="UP000305874"/>
    </source>
</evidence>
<accession>A0A0F4PSC9</accession>
<dbReference type="AlphaFoldDB" id="A0A0F4PSC9"/>
<dbReference type="EMBL" id="PNCG01000009">
    <property type="protein sequence ID" value="TMP87242.1"/>
    <property type="molecule type" value="Genomic_DNA"/>
</dbReference>
<proteinExistence type="predicted"/>
<reference evidence="3" key="4">
    <citation type="submission" date="2019-09" db="EMBL/GenBank/DDBJ databases">
        <title>Co-occurence of chitin degradation, pigmentation and bioactivity in marine Pseudoalteromonas.</title>
        <authorList>
            <person name="Sonnenschein E.C."/>
            <person name="Bech P.K."/>
        </authorList>
    </citation>
    <scope>NUCLEOTIDE SEQUENCE</scope>
    <source>
        <strain evidence="3">S2897</strain>
    </source>
</reference>
<reference evidence="5" key="3">
    <citation type="submission" date="2019-06" db="EMBL/GenBank/DDBJ databases">
        <title>Co-occurence of chitin degradation, pigmentation and bioactivity in marine Pseudoalteromonas.</title>
        <authorList>
            <person name="Sonnenschein E.C."/>
            <person name="Bech P.K."/>
        </authorList>
    </citation>
    <scope>NUCLEOTIDE SEQUENCE [LARGE SCALE GENOMIC DNA]</scope>
    <source>
        <strain evidence="5">S2897</strain>
    </source>
</reference>
<evidence type="ECO:0000259" key="1">
    <source>
        <dbReference type="Pfam" id="PF10671"/>
    </source>
</evidence>
<dbReference type="InterPro" id="IPR018927">
    <property type="entry name" value="Pilus_synth_Q_C"/>
</dbReference>
<reference evidence="3 5" key="2">
    <citation type="submission" date="2017-12" db="EMBL/GenBank/DDBJ databases">
        <authorList>
            <person name="Paulsen S."/>
            <person name="Gram L.K."/>
        </authorList>
    </citation>
    <scope>NUCLEOTIDE SEQUENCE [LARGE SCALE GENOMIC DNA]</scope>
    <source>
        <strain evidence="3 5">S2897</strain>
    </source>
</reference>
<evidence type="ECO:0000313" key="4">
    <source>
        <dbReference type="Proteomes" id="UP000033664"/>
    </source>
</evidence>
<dbReference type="EMBL" id="JXXZ01000010">
    <property type="protein sequence ID" value="KJY98395.1"/>
    <property type="molecule type" value="Genomic_DNA"/>
</dbReference>
<dbReference type="Pfam" id="PF10671">
    <property type="entry name" value="TcpQ"/>
    <property type="match status" value="1"/>
</dbReference>
<organism evidence="2 4">
    <name type="scientific">Pseudoalteromonas ruthenica</name>
    <dbReference type="NCBI Taxonomy" id="151081"/>
    <lineage>
        <taxon>Bacteria</taxon>
        <taxon>Pseudomonadati</taxon>
        <taxon>Pseudomonadota</taxon>
        <taxon>Gammaproteobacteria</taxon>
        <taxon>Alteromonadales</taxon>
        <taxon>Pseudoalteromonadaceae</taxon>
        <taxon>Pseudoalteromonas</taxon>
    </lineage>
</organism>
<name>A0A0F4PSC9_9GAMM</name>
<keyword evidence="4" id="KW-1185">Reference proteome</keyword>
<dbReference type="RefSeq" id="WP_022946307.1">
    <property type="nucleotide sequence ID" value="NZ_CP023396.1"/>
</dbReference>
<dbReference type="Proteomes" id="UP000033664">
    <property type="component" value="Unassembled WGS sequence"/>
</dbReference>
<feature type="domain" description="Toxin co-regulated pilus biosynthesis protein Q C-terminal" evidence="1">
    <location>
        <begin position="100"/>
        <end position="175"/>
    </location>
</feature>
<dbReference type="OrthoDB" id="6224370at2"/>
<evidence type="ECO:0000313" key="2">
    <source>
        <dbReference type="EMBL" id="KJY98395.1"/>
    </source>
</evidence>
<protein>
    <recommendedName>
        <fullName evidence="1">Toxin co-regulated pilus biosynthesis protein Q C-terminal domain-containing protein</fullName>
    </recommendedName>
</protein>